<dbReference type="Proteomes" id="UP001066276">
    <property type="component" value="Chromosome 4_1"/>
</dbReference>
<proteinExistence type="predicted"/>
<gene>
    <name evidence="2" type="ORF">NDU88_004270</name>
</gene>
<name>A0AAV7T7M7_PLEWA</name>
<dbReference type="AlphaFoldDB" id="A0AAV7T7M7"/>
<accession>A0AAV7T7M7</accession>
<organism evidence="2 3">
    <name type="scientific">Pleurodeles waltl</name>
    <name type="common">Iberian ribbed newt</name>
    <dbReference type="NCBI Taxonomy" id="8319"/>
    <lineage>
        <taxon>Eukaryota</taxon>
        <taxon>Metazoa</taxon>
        <taxon>Chordata</taxon>
        <taxon>Craniata</taxon>
        <taxon>Vertebrata</taxon>
        <taxon>Euteleostomi</taxon>
        <taxon>Amphibia</taxon>
        <taxon>Batrachia</taxon>
        <taxon>Caudata</taxon>
        <taxon>Salamandroidea</taxon>
        <taxon>Salamandridae</taxon>
        <taxon>Pleurodelinae</taxon>
        <taxon>Pleurodeles</taxon>
    </lineage>
</organism>
<reference evidence="2" key="1">
    <citation type="journal article" date="2022" name="bioRxiv">
        <title>Sequencing and chromosome-scale assembly of the giantPleurodeles waltlgenome.</title>
        <authorList>
            <person name="Brown T."/>
            <person name="Elewa A."/>
            <person name="Iarovenko S."/>
            <person name="Subramanian E."/>
            <person name="Araus A.J."/>
            <person name="Petzold A."/>
            <person name="Susuki M."/>
            <person name="Suzuki K.-i.T."/>
            <person name="Hayashi T."/>
            <person name="Toyoda A."/>
            <person name="Oliveira C."/>
            <person name="Osipova E."/>
            <person name="Leigh N.D."/>
            <person name="Simon A."/>
            <person name="Yun M.H."/>
        </authorList>
    </citation>
    <scope>NUCLEOTIDE SEQUENCE</scope>
    <source>
        <strain evidence="2">20211129_DDA</strain>
        <tissue evidence="2">Liver</tissue>
    </source>
</reference>
<evidence type="ECO:0000256" key="1">
    <source>
        <dbReference type="SAM" id="MobiDB-lite"/>
    </source>
</evidence>
<evidence type="ECO:0000313" key="2">
    <source>
        <dbReference type="EMBL" id="KAJ1172423.1"/>
    </source>
</evidence>
<protein>
    <submittedName>
        <fullName evidence="2">Uncharacterized protein</fullName>
    </submittedName>
</protein>
<feature type="region of interest" description="Disordered" evidence="1">
    <location>
        <begin position="97"/>
        <end position="140"/>
    </location>
</feature>
<sequence length="152" mass="16025">MSLFVPAHLHFRWASQPGSVLRESGGSPHFYLPCCRSLTSGSFHSSPAPFRAVDPTAHSDACGRHPSGGRLALPCCPGTPPAAPTLGLWAQPGLPHVSAGSLPRSRSRQTSVVRPRPMPLGPPRGLALTPEPTGATQRSQSSLTLFALWLPP</sequence>
<evidence type="ECO:0000313" key="3">
    <source>
        <dbReference type="Proteomes" id="UP001066276"/>
    </source>
</evidence>
<comment type="caution">
    <text evidence="2">The sequence shown here is derived from an EMBL/GenBank/DDBJ whole genome shotgun (WGS) entry which is preliminary data.</text>
</comment>
<keyword evidence="3" id="KW-1185">Reference proteome</keyword>
<dbReference type="EMBL" id="JANPWB010000007">
    <property type="protein sequence ID" value="KAJ1172423.1"/>
    <property type="molecule type" value="Genomic_DNA"/>
</dbReference>